<proteinExistence type="inferred from homology"/>
<dbReference type="PRINTS" id="PR00094">
    <property type="entry name" value="ADENYLTKNASE"/>
</dbReference>
<dbReference type="SUPFAM" id="SSF52540">
    <property type="entry name" value="P-loop containing nucleoside triphosphate hydrolases"/>
    <property type="match status" value="1"/>
</dbReference>
<feature type="domain" description="Adenylate kinase active site lid" evidence="7">
    <location>
        <begin position="122"/>
        <end position="157"/>
    </location>
</feature>
<dbReference type="PROSITE" id="PS00113">
    <property type="entry name" value="ADENYLATE_KINASE"/>
    <property type="match status" value="1"/>
</dbReference>
<dbReference type="PANTHER" id="PTHR23359">
    <property type="entry name" value="NUCLEOTIDE KINASE"/>
    <property type="match status" value="1"/>
</dbReference>
<dbReference type="NCBIfam" id="NF001381">
    <property type="entry name" value="PRK00279.1-3"/>
    <property type="match status" value="1"/>
</dbReference>
<keyword evidence="4 6" id="KW-0067">ATP-binding</keyword>
<feature type="region of interest" description="NMP" evidence="4">
    <location>
        <begin position="30"/>
        <end position="59"/>
    </location>
</feature>
<keyword evidence="3 4" id="KW-0418">Kinase</keyword>
<gene>
    <name evidence="4" type="primary">adk</name>
    <name evidence="8" type="ORF">ENU21_00870</name>
</gene>
<dbReference type="GO" id="GO:0044209">
    <property type="term" value="P:AMP salvage"/>
    <property type="evidence" value="ECO:0007669"/>
    <property type="project" value="UniProtKB-UniRule"/>
</dbReference>
<dbReference type="GO" id="GO:0004017">
    <property type="term" value="F:AMP kinase activity"/>
    <property type="evidence" value="ECO:0007669"/>
    <property type="project" value="UniProtKB-UniRule"/>
</dbReference>
<feature type="region of interest" description="LID" evidence="4">
    <location>
        <begin position="121"/>
        <end position="158"/>
    </location>
</feature>
<dbReference type="GO" id="GO:0008270">
    <property type="term" value="F:zinc ion binding"/>
    <property type="evidence" value="ECO:0007669"/>
    <property type="project" value="UniProtKB-UniRule"/>
</dbReference>
<feature type="binding site" evidence="4">
    <location>
        <position position="194"/>
    </location>
    <ligand>
        <name>ATP</name>
        <dbReference type="ChEBI" id="CHEBI:30616"/>
    </ligand>
</feature>
<evidence type="ECO:0000256" key="2">
    <source>
        <dbReference type="ARBA" id="ARBA00022741"/>
    </source>
</evidence>
<keyword evidence="1 4" id="KW-0808">Transferase</keyword>
<feature type="binding site" evidence="4">
    <location>
        <begin position="131"/>
        <end position="132"/>
    </location>
    <ligand>
        <name>ATP</name>
        <dbReference type="ChEBI" id="CHEBI:30616"/>
    </ligand>
</feature>
<evidence type="ECO:0000256" key="4">
    <source>
        <dbReference type="HAMAP-Rule" id="MF_00235"/>
    </source>
</evidence>
<keyword evidence="2 4" id="KW-0547">Nucleotide-binding</keyword>
<comment type="catalytic activity">
    <reaction evidence="4 6">
        <text>AMP + ATP = 2 ADP</text>
        <dbReference type="Rhea" id="RHEA:12973"/>
        <dbReference type="ChEBI" id="CHEBI:30616"/>
        <dbReference type="ChEBI" id="CHEBI:456215"/>
        <dbReference type="ChEBI" id="CHEBI:456216"/>
        <dbReference type="EC" id="2.7.4.3"/>
    </reaction>
</comment>
<sequence>MRLVLIGPPGVGKGTYAQAISHQYRIPHISTGDIFREEVKRGSELGRAVKVYLERGLLVPDDIVIEVVKARLSREDCREGFILDGFPRTVQQAEALEAFAPPDLAINFTADDNVIVERLSGRRVCSRCGAIFHVKYMPPRFPGLCDKCGAPLIVRHDDKPEVITERLRVYREQFTPIIEFYEKRRRLVTVVANEQAPQVIPKVIALIEEWRRSRNPS</sequence>
<feature type="binding site" evidence="4">
    <location>
        <begin position="57"/>
        <end position="59"/>
    </location>
    <ligand>
        <name>AMP</name>
        <dbReference type="ChEBI" id="CHEBI:456215"/>
    </ligand>
</feature>
<evidence type="ECO:0000259" key="7">
    <source>
        <dbReference type="Pfam" id="PF05191"/>
    </source>
</evidence>
<dbReference type="EC" id="2.7.4.3" evidence="4 6"/>
<feature type="binding site" evidence="4">
    <location>
        <position position="166"/>
    </location>
    <ligand>
        <name>AMP</name>
        <dbReference type="ChEBI" id="CHEBI:456215"/>
    </ligand>
</feature>
<comment type="similarity">
    <text evidence="4 5">Belongs to the adenylate kinase family.</text>
</comment>
<dbReference type="NCBIfam" id="TIGR01351">
    <property type="entry name" value="adk"/>
    <property type="match status" value="1"/>
</dbReference>
<comment type="subunit">
    <text evidence="4 6">Monomer.</text>
</comment>
<keyword evidence="4" id="KW-0545">Nucleotide biosynthesis</keyword>
<dbReference type="UniPathway" id="UPA00588">
    <property type="reaction ID" value="UER00649"/>
</dbReference>
<evidence type="ECO:0000256" key="5">
    <source>
        <dbReference type="RuleBase" id="RU003330"/>
    </source>
</evidence>
<evidence type="ECO:0000256" key="1">
    <source>
        <dbReference type="ARBA" id="ARBA00022679"/>
    </source>
</evidence>
<accession>A0A7C4H5L5</accession>
<feature type="binding site" evidence="4">
    <location>
        <position position="128"/>
    </location>
    <ligand>
        <name>Zn(2+)</name>
        <dbReference type="ChEBI" id="CHEBI:29105"/>
        <note>structural</note>
    </ligand>
</feature>
<dbReference type="InterPro" id="IPR033690">
    <property type="entry name" value="Adenylat_kinase_CS"/>
</dbReference>
<comment type="subcellular location">
    <subcellularLocation>
        <location evidence="4 6">Cytoplasm</location>
    </subcellularLocation>
</comment>
<feature type="binding site" evidence="4">
    <location>
        <position position="31"/>
    </location>
    <ligand>
        <name>AMP</name>
        <dbReference type="ChEBI" id="CHEBI:456215"/>
    </ligand>
</feature>
<dbReference type="InterPro" id="IPR006259">
    <property type="entry name" value="Adenyl_kin_sub"/>
</dbReference>
<protein>
    <recommendedName>
        <fullName evidence="4 6">Adenylate kinase</fullName>
        <shortName evidence="4">AK</shortName>
        <ecNumber evidence="4 6">2.7.4.3</ecNumber>
    </recommendedName>
    <alternativeName>
        <fullName evidence="4">ATP-AMP transphosphorylase</fullName>
    </alternativeName>
    <alternativeName>
        <fullName evidence="4">ATP:AMP phosphotransferase</fullName>
    </alternativeName>
    <alternativeName>
        <fullName evidence="4">Adenylate monophosphate kinase</fullName>
    </alternativeName>
</protein>
<dbReference type="CDD" id="cd01428">
    <property type="entry name" value="ADK"/>
    <property type="match status" value="1"/>
</dbReference>
<feature type="binding site" evidence="4">
    <location>
        <position position="122"/>
    </location>
    <ligand>
        <name>ATP</name>
        <dbReference type="ChEBI" id="CHEBI:30616"/>
    </ligand>
</feature>
<comment type="function">
    <text evidence="4">Catalyzes the reversible transfer of the terminal phosphate group between ATP and AMP. Plays an important role in cellular energy homeostasis and in adenine nucleotide metabolism.</text>
</comment>
<feature type="binding site" evidence="4">
    <location>
        <position position="125"/>
    </location>
    <ligand>
        <name>Zn(2+)</name>
        <dbReference type="ChEBI" id="CHEBI:29105"/>
        <note>structural</note>
    </ligand>
</feature>
<keyword evidence="4" id="KW-0963">Cytoplasm</keyword>
<comment type="pathway">
    <text evidence="4">Purine metabolism; AMP biosynthesis via salvage pathway; AMP from ADP: step 1/1.</text>
</comment>
<dbReference type="GO" id="GO:0005524">
    <property type="term" value="F:ATP binding"/>
    <property type="evidence" value="ECO:0007669"/>
    <property type="project" value="UniProtKB-UniRule"/>
</dbReference>
<dbReference type="Gene3D" id="3.40.50.300">
    <property type="entry name" value="P-loop containing nucleotide triphosphate hydrolases"/>
    <property type="match status" value="1"/>
</dbReference>
<dbReference type="Pfam" id="PF00406">
    <property type="entry name" value="ADK"/>
    <property type="match status" value="1"/>
</dbReference>
<dbReference type="NCBIfam" id="NF001380">
    <property type="entry name" value="PRK00279.1-2"/>
    <property type="match status" value="1"/>
</dbReference>
<comment type="caution">
    <text evidence="8">The sequence shown here is derived from an EMBL/GenBank/DDBJ whole genome shotgun (WGS) entry which is preliminary data.</text>
</comment>
<organism evidence="8">
    <name type="scientific">Thermofilum pendens</name>
    <dbReference type="NCBI Taxonomy" id="2269"/>
    <lineage>
        <taxon>Archaea</taxon>
        <taxon>Thermoproteota</taxon>
        <taxon>Thermoprotei</taxon>
        <taxon>Thermofilales</taxon>
        <taxon>Thermofilaceae</taxon>
        <taxon>Thermofilum</taxon>
    </lineage>
</organism>
<keyword evidence="4" id="KW-0862">Zinc</keyword>
<feature type="binding site" evidence="4">
    <location>
        <begin position="85"/>
        <end position="88"/>
    </location>
    <ligand>
        <name>AMP</name>
        <dbReference type="ChEBI" id="CHEBI:456215"/>
    </ligand>
</feature>
<dbReference type="GO" id="GO:0005737">
    <property type="term" value="C:cytoplasm"/>
    <property type="evidence" value="ECO:0007669"/>
    <property type="project" value="UniProtKB-SubCell"/>
</dbReference>
<feature type="binding site" evidence="4">
    <location>
        <position position="155"/>
    </location>
    <ligand>
        <name>AMP</name>
        <dbReference type="ChEBI" id="CHEBI:456215"/>
    </ligand>
</feature>
<evidence type="ECO:0000313" key="8">
    <source>
        <dbReference type="EMBL" id="HGM46290.1"/>
    </source>
</evidence>
<keyword evidence="4" id="KW-0479">Metal-binding</keyword>
<evidence type="ECO:0000256" key="3">
    <source>
        <dbReference type="ARBA" id="ARBA00022777"/>
    </source>
</evidence>
<feature type="binding site" evidence="4">
    <location>
        <position position="148"/>
    </location>
    <ligand>
        <name>Zn(2+)</name>
        <dbReference type="ChEBI" id="CHEBI:29105"/>
        <note>structural</note>
    </ligand>
</feature>
<dbReference type="AlphaFoldDB" id="A0A7C4H5L5"/>
<dbReference type="InterPro" id="IPR007862">
    <property type="entry name" value="Adenylate_kinase_lid-dom"/>
</dbReference>
<dbReference type="InterPro" id="IPR000850">
    <property type="entry name" value="Adenylat/UMP-CMP_kin"/>
</dbReference>
<reference evidence="8" key="1">
    <citation type="journal article" date="2020" name="mSystems">
        <title>Genome- and Community-Level Interaction Insights into Carbon Utilization and Element Cycling Functions of Hydrothermarchaeota in Hydrothermal Sediment.</title>
        <authorList>
            <person name="Zhou Z."/>
            <person name="Liu Y."/>
            <person name="Xu W."/>
            <person name="Pan J."/>
            <person name="Luo Z.H."/>
            <person name="Li M."/>
        </authorList>
    </citation>
    <scope>NUCLEOTIDE SEQUENCE</scope>
    <source>
        <strain evidence="8">SpSt-649</strain>
    </source>
</reference>
<comment type="domain">
    <text evidence="4">Consists of three domains, a large central CORE domain and two small peripheral domains, NMPbind and LID, which undergo movements during catalysis. The LID domain closes over the site of phosphoryl transfer upon ATP binding. Assembling and dissambling the active center during each catalytic cycle provides an effective means to prevent ATP hydrolysis. Some bacteria have evolved a zinc-coordinating structure that stabilizes the LID domain.</text>
</comment>
<dbReference type="HAMAP" id="MF_00235">
    <property type="entry name" value="Adenylate_kinase_Adk"/>
    <property type="match status" value="1"/>
</dbReference>
<feature type="binding site" evidence="4">
    <location>
        <position position="36"/>
    </location>
    <ligand>
        <name>AMP</name>
        <dbReference type="ChEBI" id="CHEBI:456215"/>
    </ligand>
</feature>
<evidence type="ECO:0000256" key="6">
    <source>
        <dbReference type="RuleBase" id="RU003331"/>
    </source>
</evidence>
<dbReference type="Pfam" id="PF05191">
    <property type="entry name" value="ADK_lid"/>
    <property type="match status" value="1"/>
</dbReference>
<feature type="binding site" evidence="4">
    <location>
        <position position="145"/>
    </location>
    <ligand>
        <name>Zn(2+)</name>
        <dbReference type="ChEBI" id="CHEBI:29105"/>
        <note>structural</note>
    </ligand>
</feature>
<feature type="binding site" evidence="4">
    <location>
        <begin position="10"/>
        <end position="15"/>
    </location>
    <ligand>
        <name>ATP</name>
        <dbReference type="ChEBI" id="CHEBI:30616"/>
    </ligand>
</feature>
<name>A0A7C4H5L5_THEPE</name>
<dbReference type="FunFam" id="3.40.50.300:FF:000106">
    <property type="entry name" value="Adenylate kinase mitochondrial"/>
    <property type="match status" value="1"/>
</dbReference>
<dbReference type="EMBL" id="DTBQ01000027">
    <property type="protein sequence ID" value="HGM46290.1"/>
    <property type="molecule type" value="Genomic_DNA"/>
</dbReference>
<feature type="binding site" evidence="4">
    <location>
        <position position="92"/>
    </location>
    <ligand>
        <name>AMP</name>
        <dbReference type="ChEBI" id="CHEBI:456215"/>
    </ligand>
</feature>
<dbReference type="InterPro" id="IPR027417">
    <property type="entry name" value="P-loop_NTPase"/>
</dbReference>